<sequence>MYKIVLAVLAAALFAGCASEKAGVWTELQGEWNVVEIDGMQVVADSLENRAYIGFSPADTSIFGCAGCNRLVGRIGLGDDATVADFSAIGTTMMMCADMSVENVFLPALREVKSYYAVSENRMEFRDSEGKVRMVLEKAL</sequence>
<keyword evidence="1" id="KW-0732">Signal</keyword>
<accession>A0A9D9NQI8</accession>
<organism evidence="3 4">
    <name type="scientific">Candidatus Merdivivens faecigallinarum</name>
    <dbReference type="NCBI Taxonomy" id="2840871"/>
    <lineage>
        <taxon>Bacteria</taxon>
        <taxon>Pseudomonadati</taxon>
        <taxon>Bacteroidota</taxon>
        <taxon>Bacteroidia</taxon>
        <taxon>Bacteroidales</taxon>
        <taxon>Muribaculaceae</taxon>
        <taxon>Muribaculaceae incertae sedis</taxon>
        <taxon>Candidatus Merdivivens</taxon>
    </lineage>
</organism>
<comment type="caution">
    <text evidence="3">The sequence shown here is derived from an EMBL/GenBank/DDBJ whole genome shotgun (WGS) entry which is preliminary data.</text>
</comment>
<evidence type="ECO:0000256" key="1">
    <source>
        <dbReference type="SAM" id="SignalP"/>
    </source>
</evidence>
<dbReference type="InterPro" id="IPR038670">
    <property type="entry name" value="HslJ-like_sf"/>
</dbReference>
<evidence type="ECO:0000259" key="2">
    <source>
        <dbReference type="Pfam" id="PF03724"/>
    </source>
</evidence>
<dbReference type="PROSITE" id="PS51257">
    <property type="entry name" value="PROKAR_LIPOPROTEIN"/>
    <property type="match status" value="1"/>
</dbReference>
<dbReference type="Gene3D" id="2.40.128.270">
    <property type="match status" value="1"/>
</dbReference>
<feature type="domain" description="DUF306" evidence="2">
    <location>
        <begin position="28"/>
        <end position="136"/>
    </location>
</feature>
<evidence type="ECO:0000313" key="4">
    <source>
        <dbReference type="Proteomes" id="UP000823772"/>
    </source>
</evidence>
<dbReference type="InterPro" id="IPR053147">
    <property type="entry name" value="Hsp_HslJ-like"/>
</dbReference>
<feature type="chain" id="PRO_5039228017" evidence="1">
    <location>
        <begin position="23"/>
        <end position="140"/>
    </location>
</feature>
<dbReference type="EMBL" id="JADILY010000084">
    <property type="protein sequence ID" value="MBO8481713.1"/>
    <property type="molecule type" value="Genomic_DNA"/>
</dbReference>
<evidence type="ECO:0000313" key="3">
    <source>
        <dbReference type="EMBL" id="MBO8481713.1"/>
    </source>
</evidence>
<feature type="signal peptide" evidence="1">
    <location>
        <begin position="1"/>
        <end position="22"/>
    </location>
</feature>
<dbReference type="InterPro" id="IPR005184">
    <property type="entry name" value="DUF306_Meta_HslJ"/>
</dbReference>
<reference evidence="3" key="2">
    <citation type="journal article" date="2021" name="PeerJ">
        <title>Extensive microbial diversity within the chicken gut microbiome revealed by metagenomics and culture.</title>
        <authorList>
            <person name="Gilroy R."/>
            <person name="Ravi A."/>
            <person name="Getino M."/>
            <person name="Pursley I."/>
            <person name="Horton D.L."/>
            <person name="Alikhan N.F."/>
            <person name="Baker D."/>
            <person name="Gharbi K."/>
            <person name="Hall N."/>
            <person name="Watson M."/>
            <person name="Adriaenssens E.M."/>
            <person name="Foster-Nyarko E."/>
            <person name="Jarju S."/>
            <person name="Secka A."/>
            <person name="Antonio M."/>
            <person name="Oren A."/>
            <person name="Chaudhuri R.R."/>
            <person name="La Ragione R."/>
            <person name="Hildebrand F."/>
            <person name="Pallen M.J."/>
        </authorList>
    </citation>
    <scope>NUCLEOTIDE SEQUENCE</scope>
    <source>
        <strain evidence="3">B3-2255</strain>
    </source>
</reference>
<protein>
    <submittedName>
        <fullName evidence="3">META domain-containing protein</fullName>
    </submittedName>
</protein>
<dbReference type="PANTHER" id="PTHR35535:SF1">
    <property type="entry name" value="HEAT SHOCK PROTEIN HSLJ"/>
    <property type="match status" value="1"/>
</dbReference>
<name>A0A9D9NQI8_9BACT</name>
<proteinExistence type="predicted"/>
<dbReference type="Pfam" id="PF03724">
    <property type="entry name" value="META"/>
    <property type="match status" value="1"/>
</dbReference>
<gene>
    <name evidence="3" type="ORF">IAC87_04105</name>
</gene>
<dbReference type="PANTHER" id="PTHR35535">
    <property type="entry name" value="HEAT SHOCK PROTEIN HSLJ"/>
    <property type="match status" value="1"/>
</dbReference>
<reference evidence="3" key="1">
    <citation type="submission" date="2020-10" db="EMBL/GenBank/DDBJ databases">
        <authorList>
            <person name="Gilroy R."/>
        </authorList>
    </citation>
    <scope>NUCLEOTIDE SEQUENCE</scope>
    <source>
        <strain evidence="3">B3-2255</strain>
    </source>
</reference>
<dbReference type="Proteomes" id="UP000823772">
    <property type="component" value="Unassembled WGS sequence"/>
</dbReference>
<dbReference type="AlphaFoldDB" id="A0A9D9NQI8"/>